<reference evidence="3" key="1">
    <citation type="journal article" date="2019" name="Int. J. Syst. Evol. Microbiol.">
        <title>The Global Catalogue of Microorganisms (GCM) 10K type strain sequencing project: providing services to taxonomists for standard genome sequencing and annotation.</title>
        <authorList>
            <consortium name="The Broad Institute Genomics Platform"/>
            <consortium name="The Broad Institute Genome Sequencing Center for Infectious Disease"/>
            <person name="Wu L."/>
            <person name="Ma J."/>
        </authorList>
    </citation>
    <scope>NUCLEOTIDE SEQUENCE [LARGE SCALE GENOMIC DNA]</scope>
    <source>
        <strain evidence="3">TBRC 1826</strain>
    </source>
</reference>
<evidence type="ECO:0000313" key="2">
    <source>
        <dbReference type="EMBL" id="MFC3998944.1"/>
    </source>
</evidence>
<feature type="chain" id="PRO_5046241503" evidence="1">
    <location>
        <begin position="21"/>
        <end position="419"/>
    </location>
</feature>
<dbReference type="InterPro" id="IPR010916">
    <property type="entry name" value="TonB_box_CS"/>
</dbReference>
<dbReference type="InterPro" id="IPR006059">
    <property type="entry name" value="SBP"/>
</dbReference>
<dbReference type="Gene3D" id="3.40.190.10">
    <property type="entry name" value="Periplasmic binding protein-like II"/>
    <property type="match status" value="2"/>
</dbReference>
<dbReference type="EMBL" id="JBHSBH010000015">
    <property type="protein sequence ID" value="MFC3998944.1"/>
    <property type="molecule type" value="Genomic_DNA"/>
</dbReference>
<dbReference type="PANTHER" id="PTHR43649:SF14">
    <property type="entry name" value="BLR3389 PROTEIN"/>
    <property type="match status" value="1"/>
</dbReference>
<dbReference type="Proteomes" id="UP001595847">
    <property type="component" value="Unassembled WGS sequence"/>
</dbReference>
<dbReference type="PROSITE" id="PS51257">
    <property type="entry name" value="PROKAR_LIPOPROTEIN"/>
    <property type="match status" value="1"/>
</dbReference>
<dbReference type="SUPFAM" id="SSF53850">
    <property type="entry name" value="Periplasmic binding protein-like II"/>
    <property type="match status" value="1"/>
</dbReference>
<comment type="caution">
    <text evidence="2">The sequence shown here is derived from an EMBL/GenBank/DDBJ whole genome shotgun (WGS) entry which is preliminary data.</text>
</comment>
<evidence type="ECO:0000256" key="1">
    <source>
        <dbReference type="SAM" id="SignalP"/>
    </source>
</evidence>
<gene>
    <name evidence="2" type="ORF">ACFOVU_23685</name>
</gene>
<feature type="signal peptide" evidence="1">
    <location>
        <begin position="1"/>
        <end position="20"/>
    </location>
</feature>
<dbReference type="PROSITE" id="PS00430">
    <property type="entry name" value="TONB_DEPENDENT_REC_1"/>
    <property type="match status" value="1"/>
</dbReference>
<dbReference type="Pfam" id="PF01547">
    <property type="entry name" value="SBP_bac_1"/>
    <property type="match status" value="1"/>
</dbReference>
<protein>
    <submittedName>
        <fullName evidence="2">ABC transporter substrate-binding protein</fullName>
    </submittedName>
</protein>
<proteinExistence type="predicted"/>
<dbReference type="InterPro" id="IPR050490">
    <property type="entry name" value="Bact_solute-bd_prot1"/>
</dbReference>
<keyword evidence="1" id="KW-0732">Signal</keyword>
<keyword evidence="3" id="KW-1185">Reference proteome</keyword>
<dbReference type="RefSeq" id="WP_378537115.1">
    <property type="nucleotide sequence ID" value="NZ_JBHSBH010000015.1"/>
</dbReference>
<name>A0ABV8FU44_9ACTN</name>
<evidence type="ECO:0000313" key="3">
    <source>
        <dbReference type="Proteomes" id="UP001595847"/>
    </source>
</evidence>
<organism evidence="2 3">
    <name type="scientific">Nocardiopsis sediminis</name>
    <dbReference type="NCBI Taxonomy" id="1778267"/>
    <lineage>
        <taxon>Bacteria</taxon>
        <taxon>Bacillati</taxon>
        <taxon>Actinomycetota</taxon>
        <taxon>Actinomycetes</taxon>
        <taxon>Streptosporangiales</taxon>
        <taxon>Nocardiopsidaceae</taxon>
        <taxon>Nocardiopsis</taxon>
    </lineage>
</organism>
<accession>A0ABV8FU44</accession>
<dbReference type="PANTHER" id="PTHR43649">
    <property type="entry name" value="ARABINOSE-BINDING PROTEIN-RELATED"/>
    <property type="match status" value="1"/>
</dbReference>
<sequence length="419" mass="44160">MQHRRLSAAAALLATSGLLAACGQNSSSGDENTLTVTAASGETIVLEAITAAFEEANPGVTVEVTTSGVDQYQTTTRTQLSSGSAPDVLFVWPGDGNPMAMQVAAEAGFLHDLSDRPWVEDIPDGIRPVTEIDGQTWIAPVTFSGIGAVYNMDAVADAGLEPPETRTELLEFCADAQDAGVPAFSLGAQTPWVTQLVNYAIAPTLVYGPDPEFPAEMAAGDATFADSPWRDTMEQYMEMADSGCFQDQPLGTSYEASLEAVASGDALGVIQVNDSLTALGEQSPDTEFTMLPVPATDDPEDTRMAGAAGSSYAINADAPNIELATEFIDFLASPEGMNTYAETNNGLPAIPNDDFTADPALASLAEYQADGRTDPFMDQLWPNARVQQTHFAVVQELLSGSVDVDAALTRMDEAYAEGE</sequence>